<feature type="compositionally biased region" description="Basic and acidic residues" evidence="1">
    <location>
        <begin position="223"/>
        <end position="238"/>
    </location>
</feature>
<feature type="region of interest" description="Disordered" evidence="1">
    <location>
        <begin position="202"/>
        <end position="353"/>
    </location>
</feature>
<name>A0A3S4V4X8_9ACTN</name>
<evidence type="ECO:0000313" key="4">
    <source>
        <dbReference type="Proteomes" id="UP000277858"/>
    </source>
</evidence>
<evidence type="ECO:0000256" key="2">
    <source>
        <dbReference type="SAM" id="Phobius"/>
    </source>
</evidence>
<feature type="compositionally biased region" description="Polar residues" evidence="1">
    <location>
        <begin position="318"/>
        <end position="327"/>
    </location>
</feature>
<dbReference type="OrthoDB" id="3695950at2"/>
<protein>
    <recommendedName>
        <fullName evidence="5">Capsular polysaccharide biosynthesis protein</fullName>
    </recommendedName>
</protein>
<keyword evidence="2" id="KW-1133">Transmembrane helix</keyword>
<evidence type="ECO:0000313" key="3">
    <source>
        <dbReference type="EMBL" id="VEI01977.1"/>
    </source>
</evidence>
<feature type="compositionally biased region" description="Basic and acidic residues" evidence="1">
    <location>
        <begin position="298"/>
        <end position="307"/>
    </location>
</feature>
<organism evidence="3 4">
    <name type="scientific">Acidipropionibacterium jensenii</name>
    <dbReference type="NCBI Taxonomy" id="1749"/>
    <lineage>
        <taxon>Bacteria</taxon>
        <taxon>Bacillati</taxon>
        <taxon>Actinomycetota</taxon>
        <taxon>Actinomycetes</taxon>
        <taxon>Propionibacteriales</taxon>
        <taxon>Propionibacteriaceae</taxon>
        <taxon>Acidipropionibacterium</taxon>
    </lineage>
</organism>
<evidence type="ECO:0008006" key="5">
    <source>
        <dbReference type="Google" id="ProtNLM"/>
    </source>
</evidence>
<dbReference type="RefSeq" id="WP_028702407.1">
    <property type="nucleotide sequence ID" value="NZ_LR134473.1"/>
</dbReference>
<reference evidence="3 4" key="1">
    <citation type="submission" date="2018-12" db="EMBL/GenBank/DDBJ databases">
        <authorList>
            <consortium name="Pathogen Informatics"/>
        </authorList>
    </citation>
    <scope>NUCLEOTIDE SEQUENCE [LARGE SCALE GENOMIC DNA]</scope>
    <source>
        <strain evidence="3 4">NCTC13652</strain>
    </source>
</reference>
<dbReference type="EMBL" id="LR134473">
    <property type="protein sequence ID" value="VEI01977.1"/>
    <property type="molecule type" value="Genomic_DNA"/>
</dbReference>
<keyword evidence="2" id="KW-0472">Membrane</keyword>
<feature type="compositionally biased region" description="Basic and acidic residues" evidence="1">
    <location>
        <begin position="339"/>
        <end position="353"/>
    </location>
</feature>
<dbReference type="Proteomes" id="UP000277858">
    <property type="component" value="Chromosome"/>
</dbReference>
<dbReference type="AlphaFoldDB" id="A0A3S4V4X8"/>
<accession>A0A3S4V4X8</accession>
<proteinExistence type="predicted"/>
<dbReference type="STRING" id="1122997.GCA_000425285_00610"/>
<sequence length="353" mass="36629">MTVTQTLRGLLRRWYILVVGLVVAIAVAAGVWSAVPPTYTRTSTQILLPGSGMIPSGSNPYLFVGGLAPAADIIVRGLGSKNVIEEVVQGRAGTTVQVARDQTTSGPVILITVESTSDRDAAAVLSAMNQRTASLLDSLQAEENIPERRRISVVAVSVDKRGTAEQKKRLMMTGASGAAVLALSVLVASFVDGAVLRRRRARRAAQSDEDTASDEPALDGPPDSEKGPGPDGATRSEESAQADDESGETSGPDATAAAGEESSKGHRAESEEDSSTDEASDGADGSEDTDGVDAQSLGDRDPARTDDPEQTAVRPQADQGSSLSRSAASPVDPAEDTDLPDRRGDRGERAPIG</sequence>
<feature type="compositionally biased region" description="Acidic residues" evidence="1">
    <location>
        <begin position="207"/>
        <end position="217"/>
    </location>
</feature>
<feature type="compositionally biased region" description="Acidic residues" evidence="1">
    <location>
        <begin position="270"/>
        <end position="291"/>
    </location>
</feature>
<keyword evidence="2" id="KW-0812">Transmembrane</keyword>
<feature type="transmembrane region" description="Helical" evidence="2">
    <location>
        <begin position="170"/>
        <end position="191"/>
    </location>
</feature>
<feature type="transmembrane region" description="Helical" evidence="2">
    <location>
        <begin position="14"/>
        <end position="35"/>
    </location>
</feature>
<keyword evidence="4" id="KW-1185">Reference proteome</keyword>
<gene>
    <name evidence="3" type="ORF">NCTC13652_00142</name>
</gene>
<evidence type="ECO:0000256" key="1">
    <source>
        <dbReference type="SAM" id="MobiDB-lite"/>
    </source>
</evidence>